<dbReference type="STRING" id="451379.A0A0N5ASG0"/>
<accession>A0A0N5ASG0</accession>
<protein>
    <submittedName>
        <fullName evidence="4">Transmembrane protein</fullName>
    </submittedName>
</protein>
<dbReference type="WBParaSite" id="SMUV_0000772301-mRNA-1">
    <property type="protein sequence ID" value="SMUV_0000772301-mRNA-1"/>
    <property type="gene ID" value="SMUV_0000772301"/>
</dbReference>
<dbReference type="Proteomes" id="UP000046393">
    <property type="component" value="Unplaced"/>
</dbReference>
<feature type="signal peptide" evidence="2">
    <location>
        <begin position="1"/>
        <end position="28"/>
    </location>
</feature>
<organism evidence="3 4">
    <name type="scientific">Syphacia muris</name>
    <dbReference type="NCBI Taxonomy" id="451379"/>
    <lineage>
        <taxon>Eukaryota</taxon>
        <taxon>Metazoa</taxon>
        <taxon>Ecdysozoa</taxon>
        <taxon>Nematoda</taxon>
        <taxon>Chromadorea</taxon>
        <taxon>Rhabditida</taxon>
        <taxon>Spirurina</taxon>
        <taxon>Oxyuridomorpha</taxon>
        <taxon>Oxyuroidea</taxon>
        <taxon>Oxyuridae</taxon>
        <taxon>Syphacia</taxon>
    </lineage>
</organism>
<evidence type="ECO:0000313" key="3">
    <source>
        <dbReference type="Proteomes" id="UP000046393"/>
    </source>
</evidence>
<dbReference type="AlphaFoldDB" id="A0A0N5ASG0"/>
<keyword evidence="1" id="KW-0812">Transmembrane</keyword>
<keyword evidence="1" id="KW-0472">Membrane</keyword>
<keyword evidence="2" id="KW-0732">Signal</keyword>
<keyword evidence="1" id="KW-1133">Transmembrane helix</keyword>
<feature type="chain" id="PRO_5005893394" evidence="2">
    <location>
        <begin position="29"/>
        <end position="342"/>
    </location>
</feature>
<proteinExistence type="predicted"/>
<sequence length="342" mass="38505">MSFHIDSATTMGIIPVLCLLHLCSIILAKENCNEACSNKFKEISKSDGCKDGCRLAVVYTTLASNPQTIQKKCEEGCARTFDKDAGVEEACKFGCSNQFGRELGTVTLTENDAIIGVVGKELREKMQSTFGSMPYLRLLFQKAMDRMRNFDENFMWLPHRGHHGLSRSDLMGRDNVLSASPHGHVAESFKGPEVGNKNDNDEDILHVKPIKHRRIFLSVYPDPYHYSVARMHKSTDEASFVERLSQRARRMSILSQWLICFALLLCLLSMMGISLAIIRQIKLQQRLRARQNHVVIPASHVQPLPENKIPLESPTAVGIDYPLIHETPPPAYDQLSLQKEKA</sequence>
<keyword evidence="3" id="KW-1185">Reference proteome</keyword>
<evidence type="ECO:0000256" key="2">
    <source>
        <dbReference type="SAM" id="SignalP"/>
    </source>
</evidence>
<reference evidence="4" key="1">
    <citation type="submission" date="2017-02" db="UniProtKB">
        <authorList>
            <consortium name="WormBaseParasite"/>
        </authorList>
    </citation>
    <scope>IDENTIFICATION</scope>
</reference>
<evidence type="ECO:0000313" key="4">
    <source>
        <dbReference type="WBParaSite" id="SMUV_0000772301-mRNA-1"/>
    </source>
</evidence>
<evidence type="ECO:0000256" key="1">
    <source>
        <dbReference type="SAM" id="Phobius"/>
    </source>
</evidence>
<feature type="transmembrane region" description="Helical" evidence="1">
    <location>
        <begin position="254"/>
        <end position="278"/>
    </location>
</feature>
<name>A0A0N5ASG0_9BILA</name>